<feature type="transmembrane region" description="Helical" evidence="2">
    <location>
        <begin position="168"/>
        <end position="190"/>
    </location>
</feature>
<feature type="transmembrane region" description="Helical" evidence="2">
    <location>
        <begin position="278"/>
        <end position="298"/>
    </location>
</feature>
<evidence type="ECO:0000313" key="3">
    <source>
        <dbReference type="EMBL" id="GGM89229.1"/>
    </source>
</evidence>
<accession>A0ABQ2HR59</accession>
<keyword evidence="2" id="KW-0472">Membrane</keyword>
<keyword evidence="2" id="KW-1133">Transmembrane helix</keyword>
<gene>
    <name evidence="3" type="ORF">GCM10011609_27610</name>
</gene>
<reference evidence="4" key="1">
    <citation type="journal article" date="2019" name="Int. J. Syst. Evol. Microbiol.">
        <title>The Global Catalogue of Microorganisms (GCM) 10K type strain sequencing project: providing services to taxonomists for standard genome sequencing and annotation.</title>
        <authorList>
            <consortium name="The Broad Institute Genomics Platform"/>
            <consortium name="The Broad Institute Genome Sequencing Center for Infectious Disease"/>
            <person name="Wu L."/>
            <person name="Ma J."/>
        </authorList>
    </citation>
    <scope>NUCLEOTIDE SEQUENCE [LARGE SCALE GENOMIC DNA]</scope>
    <source>
        <strain evidence="4">CGMCC 4.7319</strain>
    </source>
</reference>
<keyword evidence="4" id="KW-1185">Reference proteome</keyword>
<keyword evidence="2" id="KW-0812">Transmembrane</keyword>
<proteinExistence type="predicted"/>
<dbReference type="Proteomes" id="UP000597656">
    <property type="component" value="Unassembled WGS sequence"/>
</dbReference>
<dbReference type="RefSeq" id="WP_189155065.1">
    <property type="nucleotide sequence ID" value="NZ_BMNC01000003.1"/>
</dbReference>
<evidence type="ECO:0000256" key="1">
    <source>
        <dbReference type="SAM" id="MobiDB-lite"/>
    </source>
</evidence>
<feature type="transmembrane region" description="Helical" evidence="2">
    <location>
        <begin position="237"/>
        <end position="258"/>
    </location>
</feature>
<sequence>MSTPLGSRARTRRLRLAVGETPLPESKVDPRIPAAVLVAEAQAQGVADARKHVLDGWSFGAPDAPRSAAFDPSYVLSLRHLRDCAVQSALERHVEANARTAHLREQSDEAGSFMDSARAAMNSLAVTAARTREPMAGTLEADAAVDAAQDVPEGGDPVWEGETVPVRLVWRLLVLLLLVVAQTPVHHLVFGHFLEDRLAPGPIWALCGSMAVFLVATPHVSAFVARSRQATGSERRLTAGVVITMAFWVAVVCVLGWMCGAVLSLQREKLAPLHVTPVTVVLMFVGGLLVAGATSYLLGLSRRHPFQESYALHRERREHAEAERRLVIARLCPEHAAGGEEGEMGPEPFVRAIRSAYAAAEEAYFAALTQTVGDPSFTEAVQHRRGLRTEAEPQPRPEPVPGEVPPPMAEAVQ</sequence>
<comment type="caution">
    <text evidence="3">The sequence shown here is derived from an EMBL/GenBank/DDBJ whole genome shotgun (WGS) entry which is preliminary data.</text>
</comment>
<evidence type="ECO:0000313" key="4">
    <source>
        <dbReference type="Proteomes" id="UP000597656"/>
    </source>
</evidence>
<organism evidence="3 4">
    <name type="scientific">Lentzea pudingi</name>
    <dbReference type="NCBI Taxonomy" id="1789439"/>
    <lineage>
        <taxon>Bacteria</taxon>
        <taxon>Bacillati</taxon>
        <taxon>Actinomycetota</taxon>
        <taxon>Actinomycetes</taxon>
        <taxon>Pseudonocardiales</taxon>
        <taxon>Pseudonocardiaceae</taxon>
        <taxon>Lentzea</taxon>
    </lineage>
</organism>
<feature type="transmembrane region" description="Helical" evidence="2">
    <location>
        <begin position="202"/>
        <end position="225"/>
    </location>
</feature>
<feature type="region of interest" description="Disordered" evidence="1">
    <location>
        <begin position="375"/>
        <end position="413"/>
    </location>
</feature>
<evidence type="ECO:0000256" key="2">
    <source>
        <dbReference type="SAM" id="Phobius"/>
    </source>
</evidence>
<protein>
    <submittedName>
        <fullName evidence="3">Uncharacterized protein</fullName>
    </submittedName>
</protein>
<name>A0ABQ2HR59_9PSEU</name>
<dbReference type="EMBL" id="BMNC01000003">
    <property type="protein sequence ID" value="GGM89229.1"/>
    <property type="molecule type" value="Genomic_DNA"/>
</dbReference>
<feature type="compositionally biased region" description="Pro residues" evidence="1">
    <location>
        <begin position="396"/>
        <end position="413"/>
    </location>
</feature>